<evidence type="ECO:0000313" key="2">
    <source>
        <dbReference type="Proteomes" id="UP000317171"/>
    </source>
</evidence>
<dbReference type="KEGG" id="gaz:Pan241w_36400"/>
<protein>
    <submittedName>
        <fullName evidence="1">Uncharacterized protein</fullName>
    </submittedName>
</protein>
<accession>A0A517RI41</accession>
<gene>
    <name evidence="1" type="ORF">Pan241w_36400</name>
</gene>
<evidence type="ECO:0000313" key="1">
    <source>
        <dbReference type="EMBL" id="QDT43539.1"/>
    </source>
</evidence>
<name>A0A517RI41_9PLAN</name>
<dbReference type="EMBL" id="CP036269">
    <property type="protein sequence ID" value="QDT43539.1"/>
    <property type="molecule type" value="Genomic_DNA"/>
</dbReference>
<keyword evidence="2" id="KW-1185">Reference proteome</keyword>
<dbReference type="AlphaFoldDB" id="A0A517RI41"/>
<reference evidence="1 2" key="1">
    <citation type="submission" date="2019-02" db="EMBL/GenBank/DDBJ databases">
        <title>Deep-cultivation of Planctomycetes and their phenomic and genomic characterization uncovers novel biology.</title>
        <authorList>
            <person name="Wiegand S."/>
            <person name="Jogler M."/>
            <person name="Boedeker C."/>
            <person name="Pinto D."/>
            <person name="Vollmers J."/>
            <person name="Rivas-Marin E."/>
            <person name="Kohn T."/>
            <person name="Peeters S.H."/>
            <person name="Heuer A."/>
            <person name="Rast P."/>
            <person name="Oberbeckmann S."/>
            <person name="Bunk B."/>
            <person name="Jeske O."/>
            <person name="Meyerdierks A."/>
            <person name="Storesund J.E."/>
            <person name="Kallscheuer N."/>
            <person name="Luecker S."/>
            <person name="Lage O.M."/>
            <person name="Pohl T."/>
            <person name="Merkel B.J."/>
            <person name="Hornburger P."/>
            <person name="Mueller R.-W."/>
            <person name="Bruemmer F."/>
            <person name="Labrenz M."/>
            <person name="Spormann A.M."/>
            <person name="Op den Camp H."/>
            <person name="Overmann J."/>
            <person name="Amann R."/>
            <person name="Jetten M.S.M."/>
            <person name="Mascher T."/>
            <person name="Medema M.H."/>
            <person name="Devos D.P."/>
            <person name="Kaster A.-K."/>
            <person name="Ovreas L."/>
            <person name="Rohde M."/>
            <person name="Galperin M.Y."/>
            <person name="Jogler C."/>
        </authorList>
    </citation>
    <scope>NUCLEOTIDE SEQUENCE [LARGE SCALE GENOMIC DNA]</scope>
    <source>
        <strain evidence="1 2">Pan241w</strain>
    </source>
</reference>
<sequence length="45" mass="5087">MMSLHNMVRKRNTKFRGLISARICLNNPINCQSLLKTDEAGPASR</sequence>
<proteinExistence type="predicted"/>
<dbReference type="Proteomes" id="UP000317171">
    <property type="component" value="Chromosome"/>
</dbReference>
<organism evidence="1 2">
    <name type="scientific">Gimesia alba</name>
    <dbReference type="NCBI Taxonomy" id="2527973"/>
    <lineage>
        <taxon>Bacteria</taxon>
        <taxon>Pseudomonadati</taxon>
        <taxon>Planctomycetota</taxon>
        <taxon>Planctomycetia</taxon>
        <taxon>Planctomycetales</taxon>
        <taxon>Planctomycetaceae</taxon>
        <taxon>Gimesia</taxon>
    </lineage>
</organism>